<proteinExistence type="predicted"/>
<dbReference type="GO" id="GO:0015562">
    <property type="term" value="F:efflux transmembrane transporter activity"/>
    <property type="evidence" value="ECO:0007669"/>
    <property type="project" value="TreeGrafter"/>
</dbReference>
<dbReference type="Gene3D" id="2.40.420.20">
    <property type="match status" value="1"/>
</dbReference>
<gene>
    <name evidence="4" type="ORF">RUM4293_03583</name>
</gene>
<dbReference type="GO" id="GO:1990281">
    <property type="term" value="C:efflux pump complex"/>
    <property type="evidence" value="ECO:0007669"/>
    <property type="project" value="TreeGrafter"/>
</dbReference>
<evidence type="ECO:0000313" key="5">
    <source>
        <dbReference type="Proteomes" id="UP000050786"/>
    </source>
</evidence>
<dbReference type="Pfam" id="PF25989">
    <property type="entry name" value="YknX_C"/>
    <property type="match status" value="1"/>
</dbReference>
<accession>A0A0P1E935</accession>
<dbReference type="GO" id="GO:1990195">
    <property type="term" value="C:macrolide transmembrane transporter complex"/>
    <property type="evidence" value="ECO:0007669"/>
    <property type="project" value="InterPro"/>
</dbReference>
<organism evidence="4 5">
    <name type="scientific">Ruegeria atlantica</name>
    <dbReference type="NCBI Taxonomy" id="81569"/>
    <lineage>
        <taxon>Bacteria</taxon>
        <taxon>Pseudomonadati</taxon>
        <taxon>Pseudomonadota</taxon>
        <taxon>Alphaproteobacteria</taxon>
        <taxon>Rhodobacterales</taxon>
        <taxon>Roseobacteraceae</taxon>
        <taxon>Ruegeria</taxon>
    </lineage>
</organism>
<dbReference type="GO" id="GO:0019898">
    <property type="term" value="C:extrinsic component of membrane"/>
    <property type="evidence" value="ECO:0007669"/>
    <property type="project" value="InterPro"/>
</dbReference>
<sequence>MAHKKSRWVLSSVTLVILAVVLLAAFWPRAVAVDLAQVEVGDLIVTVDEEGRTRVHDSYVVATPVAGRLLRVGVEPGDPVVADQTVIARMSPTNPSMLDVRTREQARAAVTAAEAALRVSRADLNKAIADLALAEKDMERAESLMENGRISESALARAEREARVAQAVVDSAEAAISVRTAELTNARAQLIRFDGPGIASALAAQSDEVIPLLAPATGRVLQVIQQNEITLPAGAPILEIGDIDGDLEVVAELLSSDAVQVSEGDRVIIDEWGGGKPIDGTVERIDPLGFTKFSALGVEEQRVNVVISMETPDLSIGRLGHGYRVEVRIVIQEDPDALIIPASAMFRTQQDWFVFLVEDGKISAQPIEVAATNGVQASVASGLNADDVIVLYPSTGLVAGTRVAKR</sequence>
<dbReference type="InterPro" id="IPR030190">
    <property type="entry name" value="MacA_alpha-hairpin_sf"/>
</dbReference>
<evidence type="ECO:0000256" key="1">
    <source>
        <dbReference type="ARBA" id="ARBA00023054"/>
    </source>
</evidence>
<dbReference type="EMBL" id="CYPS01000057">
    <property type="protein sequence ID" value="CUH44677.1"/>
    <property type="molecule type" value="Genomic_DNA"/>
</dbReference>
<name>A0A0P1E935_9RHOB</name>
<dbReference type="GO" id="GO:1990961">
    <property type="term" value="P:xenobiotic detoxification by transmembrane export across the plasma membrane"/>
    <property type="evidence" value="ECO:0007669"/>
    <property type="project" value="InterPro"/>
</dbReference>
<dbReference type="Gene3D" id="6.10.140.1990">
    <property type="match status" value="1"/>
</dbReference>
<dbReference type="Proteomes" id="UP000050786">
    <property type="component" value="Unassembled WGS sequence"/>
</dbReference>
<dbReference type="InterPro" id="IPR058637">
    <property type="entry name" value="YknX-like_C"/>
</dbReference>
<evidence type="ECO:0000313" key="4">
    <source>
        <dbReference type="EMBL" id="CUH44677.1"/>
    </source>
</evidence>
<keyword evidence="1 2" id="KW-0175">Coiled coil</keyword>
<evidence type="ECO:0000256" key="2">
    <source>
        <dbReference type="SAM" id="Coils"/>
    </source>
</evidence>
<dbReference type="PANTHER" id="PTHR30469">
    <property type="entry name" value="MULTIDRUG RESISTANCE PROTEIN MDTA"/>
    <property type="match status" value="1"/>
</dbReference>
<reference evidence="5" key="1">
    <citation type="submission" date="2015-09" db="EMBL/GenBank/DDBJ databases">
        <authorList>
            <person name="Rodrigo-Torres L."/>
            <person name="Arahal D.R."/>
        </authorList>
    </citation>
    <scope>NUCLEOTIDE SEQUENCE [LARGE SCALE GENOMIC DNA]</scope>
    <source>
        <strain evidence="5">CECT 4293</strain>
    </source>
</reference>
<dbReference type="GO" id="GO:0030313">
    <property type="term" value="C:cell envelope"/>
    <property type="evidence" value="ECO:0007669"/>
    <property type="project" value="UniProtKB-SubCell"/>
</dbReference>
<protein>
    <submittedName>
        <fullName evidence="4">Macrolide transporter subunit MacA</fullName>
    </submittedName>
</protein>
<dbReference type="AlphaFoldDB" id="A0A0P1E935"/>
<feature type="coiled-coil region" evidence="2">
    <location>
        <begin position="124"/>
        <end position="175"/>
    </location>
</feature>
<dbReference type="RefSeq" id="WP_058274647.1">
    <property type="nucleotide sequence ID" value="NZ_CYPS01000057.1"/>
</dbReference>
<feature type="domain" description="YknX-like C-terminal permuted SH3-like" evidence="3">
    <location>
        <begin position="338"/>
        <end position="404"/>
    </location>
</feature>
<keyword evidence="5" id="KW-1185">Reference proteome</keyword>
<evidence type="ECO:0000259" key="3">
    <source>
        <dbReference type="Pfam" id="PF25989"/>
    </source>
</evidence>